<name>A0A7R7VV93_ASPCH</name>
<dbReference type="KEGG" id="ache:ACHE_70260A"/>
<protein>
    <submittedName>
        <fullName evidence="1">Altered inheritance of mitochondria protein 6</fullName>
    </submittedName>
</protein>
<keyword evidence="2" id="KW-1185">Reference proteome</keyword>
<evidence type="ECO:0000313" key="2">
    <source>
        <dbReference type="Proteomes" id="UP000637239"/>
    </source>
</evidence>
<reference evidence="1" key="1">
    <citation type="submission" date="2021-01" db="EMBL/GenBank/DDBJ databases">
        <authorList>
            <consortium name="Aspergillus chevalieri M1 genome sequencing consortium"/>
            <person name="Kazuki M."/>
            <person name="Futagami T."/>
        </authorList>
    </citation>
    <scope>NUCLEOTIDE SEQUENCE</scope>
    <source>
        <strain evidence="1">M1</strain>
    </source>
</reference>
<proteinExistence type="predicted"/>
<sequence length="287" mass="31263">MISLGEESDAPSADKNYNFPLQVIHEESSVGDFSDSGLPSSSLNACGVSKGMDFPRQVWGLLNLVPPVWDGMIYLISNDPNANLGPAAFSHWNENGFDPVRCHSSSDYWRRAPLHCAIDAGCLSIKADIWPSNEDVLVGHTPYSLHQDASLHSLYLTPLFELLQKRNKRPSRPVPPQGNNSSLAGAFAKEPSQTLVLLLNFKANGDKLWPLVVDQLGPLRKAGYLTNFNGTGINERPVTIIAMGNVPFHAIIANQTYRDIFYKRSATGKAASKAAAVRGRAFCSSSP</sequence>
<dbReference type="PANTHER" id="PTHR31571:SF1">
    <property type="entry name" value="ALTERED INHERITANCE OF MITOCHONDRIA PROTEIN 6"/>
    <property type="match status" value="1"/>
</dbReference>
<dbReference type="RefSeq" id="XP_043139939.1">
    <property type="nucleotide sequence ID" value="XM_043282573.1"/>
</dbReference>
<dbReference type="GeneID" id="66985775"/>
<reference evidence="1" key="2">
    <citation type="submission" date="2021-02" db="EMBL/GenBank/DDBJ databases">
        <title>Aspergillus chevalieri M1 genome sequence.</title>
        <authorList>
            <person name="Kadooka C."/>
            <person name="Mori K."/>
            <person name="Futagami T."/>
        </authorList>
    </citation>
    <scope>NUCLEOTIDE SEQUENCE</scope>
    <source>
        <strain evidence="1">M1</strain>
    </source>
</reference>
<accession>A0A7R7VV93</accession>
<dbReference type="Proteomes" id="UP000637239">
    <property type="component" value="Chromosome 7"/>
</dbReference>
<dbReference type="PANTHER" id="PTHR31571">
    <property type="entry name" value="ALTERED INHERITANCE OF MITOCHONDRIA PROTEIN 6"/>
    <property type="match status" value="1"/>
</dbReference>
<gene>
    <name evidence="1" type="primary">AIM6_3</name>
    <name evidence="1" type="ORF">ACHE_70260A</name>
</gene>
<dbReference type="AlphaFoldDB" id="A0A7R7VV93"/>
<dbReference type="InterPro" id="IPR051236">
    <property type="entry name" value="HAT_RTT109-like"/>
</dbReference>
<dbReference type="EMBL" id="AP024422">
    <property type="protein sequence ID" value="BCR91417.1"/>
    <property type="molecule type" value="Genomic_DNA"/>
</dbReference>
<evidence type="ECO:0000313" key="1">
    <source>
        <dbReference type="EMBL" id="BCR91417.1"/>
    </source>
</evidence>
<organism evidence="1 2">
    <name type="scientific">Aspergillus chevalieri</name>
    <name type="common">Eurotium chevalieri</name>
    <dbReference type="NCBI Taxonomy" id="182096"/>
    <lineage>
        <taxon>Eukaryota</taxon>
        <taxon>Fungi</taxon>
        <taxon>Dikarya</taxon>
        <taxon>Ascomycota</taxon>
        <taxon>Pezizomycotina</taxon>
        <taxon>Eurotiomycetes</taxon>
        <taxon>Eurotiomycetidae</taxon>
        <taxon>Eurotiales</taxon>
        <taxon>Aspergillaceae</taxon>
        <taxon>Aspergillus</taxon>
        <taxon>Aspergillus subgen. Aspergillus</taxon>
    </lineage>
</organism>